<dbReference type="STRING" id="35525.A0A164YWG9"/>
<keyword evidence="6" id="KW-1185">Reference proteome</keyword>
<evidence type="ECO:0000313" key="6">
    <source>
        <dbReference type="Proteomes" id="UP000076858"/>
    </source>
</evidence>
<gene>
    <name evidence="5" type="ORF">APZ42_018876</name>
</gene>
<dbReference type="InterPro" id="IPR001254">
    <property type="entry name" value="Trypsin_dom"/>
</dbReference>
<dbReference type="SMART" id="SM00020">
    <property type="entry name" value="Tryp_SPc"/>
    <property type="match status" value="1"/>
</dbReference>
<dbReference type="CDD" id="cd00190">
    <property type="entry name" value="Tryp_SPc"/>
    <property type="match status" value="1"/>
</dbReference>
<dbReference type="PANTHER" id="PTHR24252:SF7">
    <property type="entry name" value="HYALIN"/>
    <property type="match status" value="1"/>
</dbReference>
<dbReference type="PROSITE" id="PS50240">
    <property type="entry name" value="TRYPSIN_DOM"/>
    <property type="match status" value="1"/>
</dbReference>
<dbReference type="SUPFAM" id="SSF50494">
    <property type="entry name" value="Trypsin-like serine proteases"/>
    <property type="match status" value="1"/>
</dbReference>
<dbReference type="PANTHER" id="PTHR24252">
    <property type="entry name" value="ACROSIN-RELATED"/>
    <property type="match status" value="1"/>
</dbReference>
<dbReference type="InterPro" id="IPR043504">
    <property type="entry name" value="Peptidase_S1_PA_chymotrypsin"/>
</dbReference>
<keyword evidence="3" id="KW-1015">Disulfide bond</keyword>
<dbReference type="InterPro" id="IPR033116">
    <property type="entry name" value="TRYPSIN_SER"/>
</dbReference>
<sequence>MPQRMILPRLPASVITKGKYQLIPSNKIVGGTTVEANSLPFQISLQRRSSTGSYSQSCGGSILDASVMIDAAHCVRGVDASILRVVAGEHSLRTDSGLEQNRGVASFIIHEDYRPLTFENDISLLFLDAPLDLSVPSAQPVLLPPPTSELDPPAGTVVTVSGWGTTSSGGIISDTLRSVDVPVVDDDTCNRAYGGTAANPEVYPSMLCAGDISNGGIDSCQGDSGGPLFTGTGASAVQHGIVSWGQGCALAGYPGTCLHSGVFLLGLDRRQPRLNVIDVPYANFSHPHPYQAFLMHQPMPASS</sequence>
<dbReference type="GO" id="GO:0006508">
    <property type="term" value="P:proteolysis"/>
    <property type="evidence" value="ECO:0007669"/>
    <property type="project" value="InterPro"/>
</dbReference>
<keyword evidence="2" id="KW-0964">Secreted</keyword>
<evidence type="ECO:0000313" key="5">
    <source>
        <dbReference type="EMBL" id="KZS15681.1"/>
    </source>
</evidence>
<evidence type="ECO:0000256" key="3">
    <source>
        <dbReference type="ARBA" id="ARBA00023157"/>
    </source>
</evidence>
<evidence type="ECO:0000259" key="4">
    <source>
        <dbReference type="PROSITE" id="PS50240"/>
    </source>
</evidence>
<proteinExistence type="predicted"/>
<dbReference type="InterPro" id="IPR001314">
    <property type="entry name" value="Peptidase_S1A"/>
</dbReference>
<accession>A0A164YWG9</accession>
<name>A0A164YWG9_9CRUS</name>
<comment type="subcellular location">
    <subcellularLocation>
        <location evidence="1">Secreted</location>
    </subcellularLocation>
</comment>
<dbReference type="GO" id="GO:0004252">
    <property type="term" value="F:serine-type endopeptidase activity"/>
    <property type="evidence" value="ECO:0007669"/>
    <property type="project" value="InterPro"/>
</dbReference>
<dbReference type="Gene3D" id="2.40.10.10">
    <property type="entry name" value="Trypsin-like serine proteases"/>
    <property type="match status" value="1"/>
</dbReference>
<evidence type="ECO:0000256" key="2">
    <source>
        <dbReference type="ARBA" id="ARBA00022525"/>
    </source>
</evidence>
<dbReference type="PRINTS" id="PR00722">
    <property type="entry name" value="CHYMOTRYPSIN"/>
</dbReference>
<dbReference type="OrthoDB" id="10059102at2759"/>
<dbReference type="GO" id="GO:0005576">
    <property type="term" value="C:extracellular region"/>
    <property type="evidence" value="ECO:0007669"/>
    <property type="project" value="UniProtKB-SubCell"/>
</dbReference>
<dbReference type="Pfam" id="PF00089">
    <property type="entry name" value="Trypsin"/>
    <property type="match status" value="1"/>
</dbReference>
<dbReference type="EMBL" id="LRGB01000868">
    <property type="protein sequence ID" value="KZS15681.1"/>
    <property type="molecule type" value="Genomic_DNA"/>
</dbReference>
<dbReference type="AlphaFoldDB" id="A0A164YWG9"/>
<organism evidence="5 6">
    <name type="scientific">Daphnia magna</name>
    <dbReference type="NCBI Taxonomy" id="35525"/>
    <lineage>
        <taxon>Eukaryota</taxon>
        <taxon>Metazoa</taxon>
        <taxon>Ecdysozoa</taxon>
        <taxon>Arthropoda</taxon>
        <taxon>Crustacea</taxon>
        <taxon>Branchiopoda</taxon>
        <taxon>Diplostraca</taxon>
        <taxon>Cladocera</taxon>
        <taxon>Anomopoda</taxon>
        <taxon>Daphniidae</taxon>
        <taxon>Daphnia</taxon>
    </lineage>
</organism>
<dbReference type="PROSITE" id="PS00135">
    <property type="entry name" value="TRYPSIN_SER"/>
    <property type="match status" value="1"/>
</dbReference>
<evidence type="ECO:0000256" key="1">
    <source>
        <dbReference type="ARBA" id="ARBA00004613"/>
    </source>
</evidence>
<dbReference type="FunFam" id="2.40.10.10:FF:000038">
    <property type="entry name" value="Serine protease"/>
    <property type="match status" value="1"/>
</dbReference>
<dbReference type="InterPro" id="IPR009003">
    <property type="entry name" value="Peptidase_S1_PA"/>
</dbReference>
<comment type="caution">
    <text evidence="5">The sequence shown here is derived from an EMBL/GenBank/DDBJ whole genome shotgun (WGS) entry which is preliminary data.</text>
</comment>
<reference evidence="5 6" key="1">
    <citation type="submission" date="2016-03" db="EMBL/GenBank/DDBJ databases">
        <title>EvidentialGene: Evidence-directed Construction of Genes on Genomes.</title>
        <authorList>
            <person name="Gilbert D.G."/>
            <person name="Choi J.-H."/>
            <person name="Mockaitis K."/>
            <person name="Colbourne J."/>
            <person name="Pfrender M."/>
        </authorList>
    </citation>
    <scope>NUCLEOTIDE SEQUENCE [LARGE SCALE GENOMIC DNA]</scope>
    <source>
        <strain evidence="5 6">Xinb3</strain>
        <tissue evidence="5">Complete organism</tissue>
    </source>
</reference>
<feature type="domain" description="Peptidase S1" evidence="4">
    <location>
        <begin position="28"/>
        <end position="299"/>
    </location>
</feature>
<protein>
    <submittedName>
        <fullName evidence="5">Trypsin</fullName>
    </submittedName>
</protein>
<dbReference type="Proteomes" id="UP000076858">
    <property type="component" value="Unassembled WGS sequence"/>
</dbReference>